<protein>
    <recommendedName>
        <fullName evidence="3">PAP2 superfamily protein</fullName>
    </recommendedName>
</protein>
<evidence type="ECO:0000313" key="2">
    <source>
        <dbReference type="EMBL" id="ARF11988.1"/>
    </source>
</evidence>
<proteinExistence type="predicted"/>
<name>A0A1V0SK47_9VIRU</name>
<dbReference type="GO" id="GO:0004601">
    <property type="term" value="F:peroxidase activity"/>
    <property type="evidence" value="ECO:0007669"/>
    <property type="project" value="InterPro"/>
</dbReference>
<feature type="region of interest" description="Disordered" evidence="1">
    <location>
        <begin position="1"/>
        <end position="37"/>
    </location>
</feature>
<dbReference type="EMBL" id="KY684110">
    <property type="protein sequence ID" value="ARF11988.1"/>
    <property type="molecule type" value="Genomic_DNA"/>
</dbReference>
<dbReference type="PANTHER" id="PTHR34599">
    <property type="entry name" value="PEROXIDASE-RELATED"/>
    <property type="match status" value="1"/>
</dbReference>
<feature type="compositionally biased region" description="Basic residues" evidence="1">
    <location>
        <begin position="1"/>
        <end position="27"/>
    </location>
</feature>
<dbReference type="InterPro" id="IPR036938">
    <property type="entry name" value="PAP2/HPO_sf"/>
</dbReference>
<organism evidence="2">
    <name type="scientific">Klosneuvirus KNV1</name>
    <dbReference type="NCBI Taxonomy" id="1977640"/>
    <lineage>
        <taxon>Viruses</taxon>
        <taxon>Varidnaviria</taxon>
        <taxon>Bamfordvirae</taxon>
        <taxon>Nucleocytoviricota</taxon>
        <taxon>Megaviricetes</taxon>
        <taxon>Imitervirales</taxon>
        <taxon>Mimiviridae</taxon>
        <taxon>Klosneuvirinae</taxon>
        <taxon>Klosneuvirus</taxon>
    </lineage>
</organism>
<dbReference type="CDD" id="cd03398">
    <property type="entry name" value="PAP2_haloperoxidase"/>
    <property type="match status" value="1"/>
</dbReference>
<dbReference type="InterPro" id="IPR016119">
    <property type="entry name" value="Br/Cl_peroxidase_C"/>
</dbReference>
<gene>
    <name evidence="2" type="ORF">Klosneuvirus_3_123</name>
</gene>
<evidence type="ECO:0008006" key="3">
    <source>
        <dbReference type="Google" id="ProtNLM"/>
    </source>
</evidence>
<dbReference type="InterPro" id="IPR052559">
    <property type="entry name" value="V-haloperoxidase"/>
</dbReference>
<evidence type="ECO:0000256" key="1">
    <source>
        <dbReference type="SAM" id="MobiDB-lite"/>
    </source>
</evidence>
<accession>A0A1V0SK47</accession>
<dbReference type="SUPFAM" id="SSF48317">
    <property type="entry name" value="Acid phosphatase/Vanadium-dependent haloperoxidase"/>
    <property type="match status" value="1"/>
</dbReference>
<feature type="compositionally biased region" description="Basic and acidic residues" evidence="1">
    <location>
        <begin position="28"/>
        <end position="37"/>
    </location>
</feature>
<sequence length="587" mass="65343">MKHHNSHKKHHSRHSSHSSSRSSHKHSEHHEHPEHHANCCNRTFQNESAILRSELGKKQAKHYCHPVPHENIEEKRYKSHNYNAEFTKGLQHDINTGTLIATRDYEKLRHAVINNKQKELVRVPMAISAEGKFVSPLASLATQLVGAPQCVLKINDPPSLASPAACELLENYAMAIARDIPFINYATDPTIAQILQTTRINSPDVLDNLEYYYPTGQAITAQTLFRGTNPDTQVGPYISQLLLLNVPMGPGIMEQQYFSAKPRSQAFGRVEWGVNAPEMIAIENTNFSLLPPYNQIDTQQTYIYNGRCLGEAVHNDAAYQFFYQAANILMGMGASSNPGIPSYPNQVGFVTGFGGPNILCAVAEVTGYAFRTAWYYKWQIFRKLRPEVMSLWVDNIKNGRVSNDNNYNITDIILNNGLMDDINNYNSFYSTIESYTLPQDYLQGSPLHPSYPAGHATFSGACATVLKIMFNCNQPWSSLPGFTSVKIANNNGSALVDYTGADSGLLTINGEINKLAYNIAFGRNMAGVHYRSDAIQSLQLGEQVAIKFMSDYLSATVENNLDGIVPTITFTKFDGTVGYVIPTICKK</sequence>
<dbReference type="Gene3D" id="1.10.606.10">
    <property type="entry name" value="Vanadium-containing Chloroperoxidase, domain 2"/>
    <property type="match status" value="1"/>
</dbReference>
<dbReference type="PANTHER" id="PTHR34599:SF1">
    <property type="entry name" value="PHOSPHATIDIC ACID PHOSPHATASE TYPE 2_HALOPEROXIDASE DOMAIN-CONTAINING PROTEIN"/>
    <property type="match status" value="1"/>
</dbReference>
<reference evidence="2" key="1">
    <citation type="journal article" date="2017" name="Science">
        <title>Giant viruses with an expanded complement of translation system components.</title>
        <authorList>
            <person name="Schulz F."/>
            <person name="Yutin N."/>
            <person name="Ivanova N.N."/>
            <person name="Ortega D.R."/>
            <person name="Lee T.K."/>
            <person name="Vierheilig J."/>
            <person name="Daims H."/>
            <person name="Horn M."/>
            <person name="Wagner M."/>
            <person name="Jensen G.J."/>
            <person name="Kyrpides N.C."/>
            <person name="Koonin E.V."/>
            <person name="Woyke T."/>
        </authorList>
    </citation>
    <scope>NUCLEOTIDE SEQUENCE</scope>
    <source>
        <strain evidence="2">KNV1</strain>
    </source>
</reference>